<feature type="transmembrane region" description="Helical" evidence="14">
    <location>
        <begin position="25"/>
        <end position="45"/>
    </location>
</feature>
<dbReference type="NCBIfam" id="TIGR01473">
    <property type="entry name" value="cyoE_ctaB"/>
    <property type="match status" value="1"/>
</dbReference>
<evidence type="ECO:0000256" key="6">
    <source>
        <dbReference type="ARBA" id="ARBA00022692"/>
    </source>
</evidence>
<dbReference type="OrthoDB" id="9814417at2"/>
<dbReference type="HAMAP" id="MF_00154">
    <property type="entry name" value="CyoE_CtaB"/>
    <property type="match status" value="1"/>
</dbReference>
<keyword evidence="16" id="KW-1185">Reference proteome</keyword>
<evidence type="ECO:0000313" key="15">
    <source>
        <dbReference type="EMBL" id="KTD24713.1"/>
    </source>
</evidence>
<name>A0A0W0VXM0_9GAMM</name>
<dbReference type="Pfam" id="PF01040">
    <property type="entry name" value="UbiA"/>
    <property type="match status" value="1"/>
</dbReference>
<evidence type="ECO:0000256" key="7">
    <source>
        <dbReference type="ARBA" id="ARBA00022989"/>
    </source>
</evidence>
<comment type="miscellaneous">
    <text evidence="14">Carbon 2 of the heme B porphyrin ring is defined according to the Fischer nomenclature.</text>
</comment>
<dbReference type="Proteomes" id="UP000054869">
    <property type="component" value="Unassembled WGS sequence"/>
</dbReference>
<reference evidence="15 16" key="1">
    <citation type="submission" date="2015-11" db="EMBL/GenBank/DDBJ databases">
        <title>Genomic analysis of 38 Legionella species identifies large and diverse effector repertoires.</title>
        <authorList>
            <person name="Burstein D."/>
            <person name="Amaro F."/>
            <person name="Zusman T."/>
            <person name="Lifshitz Z."/>
            <person name="Cohen O."/>
            <person name="Gilbert J.A."/>
            <person name="Pupko T."/>
            <person name="Shuman H.A."/>
            <person name="Segal G."/>
        </authorList>
    </citation>
    <scope>NUCLEOTIDE SEQUENCE [LARGE SCALE GENOMIC DNA]</scope>
    <source>
        <strain evidence="15 16">ATCC 49751</strain>
    </source>
</reference>
<comment type="catalytic activity">
    <reaction evidence="13 14">
        <text>heme b + (2E,6E)-farnesyl diphosphate + H2O = Fe(II)-heme o + diphosphate</text>
        <dbReference type="Rhea" id="RHEA:28070"/>
        <dbReference type="ChEBI" id="CHEBI:15377"/>
        <dbReference type="ChEBI" id="CHEBI:33019"/>
        <dbReference type="ChEBI" id="CHEBI:60344"/>
        <dbReference type="ChEBI" id="CHEBI:60530"/>
        <dbReference type="ChEBI" id="CHEBI:175763"/>
        <dbReference type="EC" id="2.5.1.141"/>
    </reaction>
</comment>
<comment type="caution">
    <text evidence="15">The sequence shown here is derived from an EMBL/GenBank/DDBJ whole genome shotgun (WGS) entry which is preliminary data.</text>
</comment>
<dbReference type="CDD" id="cd13957">
    <property type="entry name" value="PT_UbiA_Cox10"/>
    <property type="match status" value="1"/>
</dbReference>
<protein>
    <recommendedName>
        <fullName evidence="11 14">Protoheme IX farnesyltransferase</fullName>
        <ecNumber evidence="3 14">2.5.1.141</ecNumber>
    </recommendedName>
    <alternativeName>
        <fullName evidence="12 14">Heme B farnesyltransferase</fullName>
    </alternativeName>
    <alternativeName>
        <fullName evidence="10 14">Heme O synthase</fullName>
    </alternativeName>
</protein>
<evidence type="ECO:0000256" key="5">
    <source>
        <dbReference type="ARBA" id="ARBA00022679"/>
    </source>
</evidence>
<keyword evidence="4 14" id="KW-1003">Cell membrane</keyword>
<feature type="transmembrane region" description="Helical" evidence="14">
    <location>
        <begin position="275"/>
        <end position="295"/>
    </location>
</feature>
<dbReference type="eggNOG" id="COG0109">
    <property type="taxonomic scope" value="Bacteria"/>
</dbReference>
<dbReference type="FunFam" id="1.10.357.140:FF:000001">
    <property type="entry name" value="Protoheme IX farnesyltransferase"/>
    <property type="match status" value="1"/>
</dbReference>
<dbReference type="EC" id="2.5.1.141" evidence="3 14"/>
<dbReference type="InterPro" id="IPR006369">
    <property type="entry name" value="Protohaem_IX_farnesylTrfase"/>
</dbReference>
<feature type="transmembrane region" description="Helical" evidence="14">
    <location>
        <begin position="51"/>
        <end position="71"/>
    </location>
</feature>
<feature type="transmembrane region" description="Helical" evidence="14">
    <location>
        <begin position="171"/>
        <end position="194"/>
    </location>
</feature>
<dbReference type="InterPro" id="IPR044878">
    <property type="entry name" value="UbiA_sf"/>
</dbReference>
<accession>A0A0W0VXM0</accession>
<evidence type="ECO:0000256" key="4">
    <source>
        <dbReference type="ARBA" id="ARBA00022475"/>
    </source>
</evidence>
<dbReference type="RefSeq" id="WP_028373745.1">
    <property type="nucleotide sequence ID" value="NZ_CAAAJD010000024.1"/>
</dbReference>
<evidence type="ECO:0000313" key="16">
    <source>
        <dbReference type="Proteomes" id="UP000054869"/>
    </source>
</evidence>
<evidence type="ECO:0000256" key="8">
    <source>
        <dbReference type="ARBA" id="ARBA00023133"/>
    </source>
</evidence>
<dbReference type="InterPro" id="IPR030470">
    <property type="entry name" value="UbiA_prenylTrfase_CS"/>
</dbReference>
<keyword evidence="9 14" id="KW-0472">Membrane</keyword>
<dbReference type="GO" id="GO:0048034">
    <property type="term" value="P:heme O biosynthetic process"/>
    <property type="evidence" value="ECO:0007669"/>
    <property type="project" value="UniProtKB-UniRule"/>
</dbReference>
<evidence type="ECO:0000256" key="3">
    <source>
        <dbReference type="ARBA" id="ARBA00012292"/>
    </source>
</evidence>
<feature type="transmembrane region" description="Helical" evidence="14">
    <location>
        <begin position="121"/>
        <end position="139"/>
    </location>
</feature>
<feature type="transmembrane region" description="Helical" evidence="14">
    <location>
        <begin position="146"/>
        <end position="165"/>
    </location>
</feature>
<evidence type="ECO:0000256" key="12">
    <source>
        <dbReference type="ARBA" id="ARBA00042475"/>
    </source>
</evidence>
<keyword evidence="6 14" id="KW-0812">Transmembrane</keyword>
<comment type="pathway">
    <text evidence="2 14">Porphyrin-containing compound metabolism; heme O biosynthesis; heme O from protoheme: step 1/1.</text>
</comment>
<evidence type="ECO:0000256" key="10">
    <source>
        <dbReference type="ARBA" id="ARBA00030253"/>
    </source>
</evidence>
<feature type="transmembrane region" description="Helical" evidence="14">
    <location>
        <begin position="242"/>
        <end position="263"/>
    </location>
</feature>
<dbReference type="AlphaFoldDB" id="A0A0W0VXM0"/>
<dbReference type="InterPro" id="IPR000537">
    <property type="entry name" value="UbiA_prenyltransferase"/>
</dbReference>
<dbReference type="NCBIfam" id="NF003349">
    <property type="entry name" value="PRK04375.1-2"/>
    <property type="match status" value="1"/>
</dbReference>
<dbReference type="PANTHER" id="PTHR43448:SF7">
    <property type="entry name" value="4-HYDROXYBENZOATE SOLANESYLTRANSFERASE"/>
    <property type="match status" value="1"/>
</dbReference>
<feature type="transmembrane region" description="Helical" evidence="14">
    <location>
        <begin position="92"/>
        <end position="115"/>
    </location>
</feature>
<organism evidence="15 16">
    <name type="scientific">Legionella lansingensis</name>
    <dbReference type="NCBI Taxonomy" id="45067"/>
    <lineage>
        <taxon>Bacteria</taxon>
        <taxon>Pseudomonadati</taxon>
        <taxon>Pseudomonadota</taxon>
        <taxon>Gammaproteobacteria</taxon>
        <taxon>Legionellales</taxon>
        <taxon>Legionellaceae</taxon>
        <taxon>Legionella</taxon>
    </lineage>
</organism>
<evidence type="ECO:0000256" key="13">
    <source>
        <dbReference type="ARBA" id="ARBA00047690"/>
    </source>
</evidence>
<dbReference type="GO" id="GO:0008495">
    <property type="term" value="F:protoheme IX farnesyltransferase activity"/>
    <property type="evidence" value="ECO:0007669"/>
    <property type="project" value="UniProtKB-UniRule"/>
</dbReference>
<comment type="function">
    <text evidence="14">Converts heme B (protoheme IX) to heme O by substitution of the vinyl group on carbon 2 of heme B porphyrin ring with a hydroxyethyl farnesyl side group.</text>
</comment>
<feature type="transmembrane region" description="Helical" evidence="14">
    <location>
        <begin position="215"/>
        <end position="236"/>
    </location>
</feature>
<evidence type="ECO:0000256" key="1">
    <source>
        <dbReference type="ARBA" id="ARBA00004651"/>
    </source>
</evidence>
<dbReference type="PROSITE" id="PS00943">
    <property type="entry name" value="UBIA"/>
    <property type="match status" value="1"/>
</dbReference>
<dbReference type="GO" id="GO:0005886">
    <property type="term" value="C:plasma membrane"/>
    <property type="evidence" value="ECO:0007669"/>
    <property type="project" value="UniProtKB-SubCell"/>
</dbReference>
<evidence type="ECO:0000256" key="2">
    <source>
        <dbReference type="ARBA" id="ARBA00004919"/>
    </source>
</evidence>
<keyword evidence="5 14" id="KW-0808">Transferase</keyword>
<comment type="subcellular location">
    <subcellularLocation>
        <location evidence="1 14">Cell membrane</location>
        <topology evidence="1 14">Multi-pass membrane protein</topology>
    </subcellularLocation>
</comment>
<evidence type="ECO:0000256" key="11">
    <source>
        <dbReference type="ARBA" id="ARBA00040810"/>
    </source>
</evidence>
<proteinExistence type="inferred from homology"/>
<dbReference type="PANTHER" id="PTHR43448">
    <property type="entry name" value="PROTOHEME IX FARNESYLTRANSFERASE, MITOCHONDRIAL"/>
    <property type="match status" value="1"/>
</dbReference>
<keyword evidence="7 14" id="KW-1133">Transmembrane helix</keyword>
<comment type="similarity">
    <text evidence="14">Belongs to the UbiA prenyltransferase family. Protoheme IX farnesyltransferase subfamily.</text>
</comment>
<sequence length="302" mass="33381">MPTSTTELGLKLNWRDYFELCKPRVVALMLLTVVVGMYLATPGWVALPTLVASLTGIGLCAGSAAAINHLVDKRIDAMMARTQKRPIAQGRVSAKQAIYFASLMGTFGLLVLVFFVNSLTAVLTFITLIGYAGIYTGYLKRATPQNIVIGGLAGAAPPLLGWTAITNHLDPQALLLVLIIFTWTPPHFWALAIYRFEEYKNAEIPMLPVTHGIAFTKLNVLLYTILLLVVSVLPFIVGMSSWIYLIGALSLGARFLYWAIALFRNEQSVFAIRTFRFSIVYLMMLFVFLLVDHYVPIGMGII</sequence>
<dbReference type="PATRIC" id="fig|45067.4.peg.429"/>
<dbReference type="STRING" id="45067.Llan_0407"/>
<dbReference type="EMBL" id="LNYI01000009">
    <property type="protein sequence ID" value="KTD24713.1"/>
    <property type="molecule type" value="Genomic_DNA"/>
</dbReference>
<dbReference type="Gene3D" id="1.10.357.140">
    <property type="entry name" value="UbiA prenyltransferase"/>
    <property type="match status" value="1"/>
</dbReference>
<evidence type="ECO:0000256" key="9">
    <source>
        <dbReference type="ARBA" id="ARBA00023136"/>
    </source>
</evidence>
<gene>
    <name evidence="14" type="primary">cyoE</name>
    <name evidence="15" type="ORF">Llan_0407</name>
</gene>
<evidence type="ECO:0000256" key="14">
    <source>
        <dbReference type="HAMAP-Rule" id="MF_00154"/>
    </source>
</evidence>
<dbReference type="UniPathway" id="UPA00834">
    <property type="reaction ID" value="UER00712"/>
</dbReference>
<keyword evidence="8 14" id="KW-0350">Heme biosynthesis</keyword>